<evidence type="ECO:0000256" key="12">
    <source>
        <dbReference type="ARBA" id="ARBA00037124"/>
    </source>
</evidence>
<evidence type="ECO:0000256" key="10">
    <source>
        <dbReference type="ARBA" id="ARBA00023140"/>
    </source>
</evidence>
<keyword evidence="11" id="KW-0275">Fatty acid biosynthesis</keyword>
<evidence type="ECO:0000256" key="16">
    <source>
        <dbReference type="ARBA" id="ARBA00047570"/>
    </source>
</evidence>
<evidence type="ECO:0000256" key="21">
    <source>
        <dbReference type="ARBA" id="ARBA00049559"/>
    </source>
</evidence>
<protein>
    <recommendedName>
        <fullName evidence="15">Peroxisomal trans-2-enoyl-CoA reductase</fullName>
        <ecNumber evidence="14">1.3.1.38</ecNumber>
    </recommendedName>
</protein>
<evidence type="ECO:0000256" key="4">
    <source>
        <dbReference type="ARBA" id="ARBA00022516"/>
    </source>
</evidence>
<comment type="function">
    <text evidence="12">Participates in chain elongation of fatty acids. Catalyzes the reduction of trans-2-enoyl-CoAs of varying chain lengths from 6:1 to 16:1, having maximum activity with 10:1 CoA. Has no 2,4-dienoyl-CoA reductase activity.</text>
</comment>
<dbReference type="FunFam" id="3.40.50.720:FF:000084">
    <property type="entry name" value="Short-chain dehydrogenase reductase"/>
    <property type="match status" value="1"/>
</dbReference>
<evidence type="ECO:0000313" key="22">
    <source>
        <dbReference type="EMBL" id="PLC51538.1"/>
    </source>
</evidence>
<evidence type="ECO:0000256" key="1">
    <source>
        <dbReference type="ARBA" id="ARBA00004275"/>
    </source>
</evidence>
<comment type="catalytic activity">
    <reaction evidence="16">
        <text>(2E)-dodecenoyl-CoA + NADPH + H(+) = dodecanoyl-CoA + NADP(+)</text>
        <dbReference type="Rhea" id="RHEA:44964"/>
        <dbReference type="ChEBI" id="CHEBI:15378"/>
        <dbReference type="ChEBI" id="CHEBI:57330"/>
        <dbReference type="ChEBI" id="CHEBI:57375"/>
        <dbReference type="ChEBI" id="CHEBI:57783"/>
        <dbReference type="ChEBI" id="CHEBI:58349"/>
    </reaction>
    <physiologicalReaction direction="left-to-right" evidence="16">
        <dbReference type="Rhea" id="RHEA:44965"/>
    </physiologicalReaction>
</comment>
<dbReference type="PANTHER" id="PTHR24317:SF7">
    <property type="entry name" value="PEROXISOMAL TRANS-2-ENOYL-COA REDUCTASE"/>
    <property type="match status" value="1"/>
</dbReference>
<evidence type="ECO:0000256" key="15">
    <source>
        <dbReference type="ARBA" id="ARBA00041063"/>
    </source>
</evidence>
<evidence type="ECO:0000256" key="5">
    <source>
        <dbReference type="ARBA" id="ARBA00022553"/>
    </source>
</evidence>
<sequence length="270" mass="28288">MLATGTFSNKTFFITGAGTGIGKSFAIRAAALGATVALGGRREAALSETSAEIIDSGGRALICPVDIRNPEEVDATINDVVDKTGRIDVLINNAAGNFVARAEDISSRGWNAVINTVLNGTAYCTLAAGKHMLNQGSGKVLSISAAYAWHGGPGTVHSAAAKAGVIAMSKTLAVEWGARNIQINCLCPGFVDTEQSRTALWPTAEGQRRILDSIPAGRFATIEETIETGLFLCSPAADYINGEVLVIDGGQWLNKGVFVLPEPGHRYQKV</sequence>
<comment type="catalytic activity">
    <reaction evidence="20">
        <text>(2E)-decenoyl-CoA + NADPH + H(+) = decanoyl-CoA + NADP(+)</text>
        <dbReference type="Rhea" id="RHEA:44960"/>
        <dbReference type="ChEBI" id="CHEBI:15378"/>
        <dbReference type="ChEBI" id="CHEBI:57783"/>
        <dbReference type="ChEBI" id="CHEBI:58349"/>
        <dbReference type="ChEBI" id="CHEBI:61406"/>
        <dbReference type="ChEBI" id="CHEBI:61430"/>
    </reaction>
    <physiologicalReaction direction="left-to-right" evidence="20">
        <dbReference type="Rhea" id="RHEA:44961"/>
    </physiologicalReaction>
</comment>
<dbReference type="Proteomes" id="UP000234190">
    <property type="component" value="Unassembled WGS sequence"/>
</dbReference>
<comment type="catalytic activity">
    <reaction evidence="19">
        <text>a (2E)-enoyl-CoA + NADPH + H(+) = a 2,3-saturated acyl-CoA + NADP(+)</text>
        <dbReference type="Rhea" id="RHEA:33763"/>
        <dbReference type="ChEBI" id="CHEBI:15378"/>
        <dbReference type="ChEBI" id="CHEBI:57783"/>
        <dbReference type="ChEBI" id="CHEBI:58349"/>
        <dbReference type="ChEBI" id="CHEBI:58856"/>
        <dbReference type="ChEBI" id="CHEBI:65111"/>
        <dbReference type="EC" id="1.3.1.38"/>
    </reaction>
    <physiologicalReaction direction="left-to-right" evidence="19">
        <dbReference type="Rhea" id="RHEA:33764"/>
    </physiologicalReaction>
</comment>
<dbReference type="Pfam" id="PF13561">
    <property type="entry name" value="adh_short_C2"/>
    <property type="match status" value="1"/>
</dbReference>
<evidence type="ECO:0000256" key="11">
    <source>
        <dbReference type="ARBA" id="ARBA00023160"/>
    </source>
</evidence>
<evidence type="ECO:0000256" key="20">
    <source>
        <dbReference type="ARBA" id="ARBA00049386"/>
    </source>
</evidence>
<dbReference type="InterPro" id="IPR036291">
    <property type="entry name" value="NAD(P)-bd_dom_sf"/>
</dbReference>
<evidence type="ECO:0000256" key="2">
    <source>
        <dbReference type="ARBA" id="ARBA00005189"/>
    </source>
</evidence>
<comment type="catalytic activity">
    <reaction evidence="17">
        <text>(2E)-tetradecenoyl-CoA + NADPH + H(+) = tetradecanoyl-CoA + NADP(+)</text>
        <dbReference type="Rhea" id="RHEA:44968"/>
        <dbReference type="ChEBI" id="CHEBI:15378"/>
        <dbReference type="ChEBI" id="CHEBI:57385"/>
        <dbReference type="ChEBI" id="CHEBI:57783"/>
        <dbReference type="ChEBI" id="CHEBI:58349"/>
        <dbReference type="ChEBI" id="CHEBI:61405"/>
    </reaction>
    <physiologicalReaction direction="left-to-right" evidence="17">
        <dbReference type="Rhea" id="RHEA:44969"/>
    </physiologicalReaction>
</comment>
<dbReference type="Gene3D" id="3.40.50.720">
    <property type="entry name" value="NAD(P)-binding Rossmann-like Domain"/>
    <property type="match status" value="1"/>
</dbReference>
<dbReference type="InterPro" id="IPR052388">
    <property type="entry name" value="Peroxisomal_t2-enoyl-CoA_red"/>
</dbReference>
<name>A0A2N4U971_9BURK</name>
<evidence type="ECO:0000256" key="7">
    <source>
        <dbReference type="ARBA" id="ARBA00022857"/>
    </source>
</evidence>
<accession>A0A2N4U971</accession>
<dbReference type="OrthoDB" id="9775864at2"/>
<dbReference type="PRINTS" id="PR00081">
    <property type="entry name" value="GDHRDH"/>
</dbReference>
<dbReference type="InterPro" id="IPR002347">
    <property type="entry name" value="SDR_fam"/>
</dbReference>
<dbReference type="PANTHER" id="PTHR24317">
    <property type="entry name" value="PEROXISOMAL TRANS-2-ENOYL-COA REDUCTASE"/>
    <property type="match status" value="1"/>
</dbReference>
<dbReference type="CDD" id="cd05369">
    <property type="entry name" value="TER_DECR_SDR_a"/>
    <property type="match status" value="1"/>
</dbReference>
<evidence type="ECO:0000256" key="6">
    <source>
        <dbReference type="ARBA" id="ARBA00022832"/>
    </source>
</evidence>
<evidence type="ECO:0000256" key="18">
    <source>
        <dbReference type="ARBA" id="ARBA00049108"/>
    </source>
</evidence>
<comment type="pathway">
    <text evidence="2">Lipid metabolism.</text>
</comment>
<dbReference type="PRINTS" id="PR00080">
    <property type="entry name" value="SDRFAMILY"/>
</dbReference>
<evidence type="ECO:0000256" key="14">
    <source>
        <dbReference type="ARBA" id="ARBA00038849"/>
    </source>
</evidence>
<dbReference type="GO" id="GO:0006633">
    <property type="term" value="P:fatty acid biosynthetic process"/>
    <property type="evidence" value="ECO:0007669"/>
    <property type="project" value="UniProtKB-KW"/>
</dbReference>
<keyword evidence="10" id="KW-0576">Peroxisome</keyword>
<evidence type="ECO:0000256" key="19">
    <source>
        <dbReference type="ARBA" id="ARBA00049251"/>
    </source>
</evidence>
<comment type="catalytic activity">
    <reaction evidence="18">
        <text>(2E)-hexenoyl-CoA + NADPH + H(+) = hexanoyl-CoA + NADP(+)</text>
        <dbReference type="Rhea" id="RHEA:44956"/>
        <dbReference type="ChEBI" id="CHEBI:15378"/>
        <dbReference type="ChEBI" id="CHEBI:57783"/>
        <dbReference type="ChEBI" id="CHEBI:58349"/>
        <dbReference type="ChEBI" id="CHEBI:62077"/>
        <dbReference type="ChEBI" id="CHEBI:62620"/>
    </reaction>
    <physiologicalReaction direction="left-to-right" evidence="18">
        <dbReference type="Rhea" id="RHEA:44957"/>
    </physiologicalReaction>
</comment>
<reference evidence="22 23" key="1">
    <citation type="submission" date="2017-10" db="EMBL/GenBank/DDBJ databases">
        <title>Two draft genome sequences of Pusillimonas sp. strains isolated from a nitrate- and radionuclide-contaminated groundwater in Russia.</title>
        <authorList>
            <person name="Grouzdev D.S."/>
            <person name="Tourova T.P."/>
            <person name="Goeva M.A."/>
            <person name="Babich T.L."/>
            <person name="Sokolova D.S."/>
            <person name="Abdullin R."/>
            <person name="Poltaraus A.B."/>
            <person name="Toshchakov S.V."/>
            <person name="Nazina T.N."/>
        </authorList>
    </citation>
    <scope>NUCLEOTIDE SEQUENCE [LARGE SCALE GENOMIC DNA]</scope>
    <source>
        <strain evidence="22 23">JR1/69-3-13</strain>
    </source>
</reference>
<dbReference type="SUPFAM" id="SSF51735">
    <property type="entry name" value="NAD(P)-binding Rossmann-fold domains"/>
    <property type="match status" value="1"/>
</dbReference>
<dbReference type="AlphaFoldDB" id="A0A2N4U971"/>
<comment type="subunit">
    <text evidence="13">Interacts with PEX5, probably required to target it into peroxisomes.</text>
</comment>
<gene>
    <name evidence="22" type="ORF">CR159_00410</name>
</gene>
<keyword evidence="23" id="KW-1185">Reference proteome</keyword>
<dbReference type="EMBL" id="PDNW01000001">
    <property type="protein sequence ID" value="PLC51538.1"/>
    <property type="molecule type" value="Genomic_DNA"/>
</dbReference>
<dbReference type="RefSeq" id="WP_102072028.1">
    <property type="nucleotide sequence ID" value="NZ_PDNW01000001.1"/>
</dbReference>
<evidence type="ECO:0000256" key="3">
    <source>
        <dbReference type="ARBA" id="ARBA00006484"/>
    </source>
</evidence>
<evidence type="ECO:0000313" key="23">
    <source>
        <dbReference type="Proteomes" id="UP000234190"/>
    </source>
</evidence>
<keyword evidence="4" id="KW-0444">Lipid biosynthesis</keyword>
<proteinExistence type="inferred from homology"/>
<comment type="subcellular location">
    <subcellularLocation>
        <location evidence="1">Peroxisome</location>
    </subcellularLocation>
</comment>
<keyword evidence="7" id="KW-0521">NADP</keyword>
<evidence type="ECO:0000256" key="8">
    <source>
        <dbReference type="ARBA" id="ARBA00023002"/>
    </source>
</evidence>
<keyword evidence="6" id="KW-0276">Fatty acid metabolism</keyword>
<evidence type="ECO:0000256" key="17">
    <source>
        <dbReference type="ARBA" id="ARBA00048686"/>
    </source>
</evidence>
<comment type="catalytic activity">
    <reaction evidence="21">
        <text>(2E)-octenoyl-CoA + NADPH + H(+) = octanoyl-CoA + NADP(+)</text>
        <dbReference type="Rhea" id="RHEA:44952"/>
        <dbReference type="ChEBI" id="CHEBI:15378"/>
        <dbReference type="ChEBI" id="CHEBI:57386"/>
        <dbReference type="ChEBI" id="CHEBI:57783"/>
        <dbReference type="ChEBI" id="CHEBI:58349"/>
        <dbReference type="ChEBI" id="CHEBI:62242"/>
    </reaction>
    <physiologicalReaction direction="left-to-right" evidence="21">
        <dbReference type="Rhea" id="RHEA:44953"/>
    </physiologicalReaction>
</comment>
<keyword evidence="8" id="KW-0560">Oxidoreductase</keyword>
<dbReference type="GO" id="GO:0019166">
    <property type="term" value="F:trans-2-enoyl-CoA reductase (NADPH) activity"/>
    <property type="evidence" value="ECO:0007669"/>
    <property type="project" value="UniProtKB-EC"/>
</dbReference>
<dbReference type="EC" id="1.3.1.38" evidence="14"/>
<keyword evidence="9" id="KW-0443">Lipid metabolism</keyword>
<keyword evidence="5" id="KW-0597">Phosphoprotein</keyword>
<comment type="caution">
    <text evidence="22">The sequence shown here is derived from an EMBL/GenBank/DDBJ whole genome shotgun (WGS) entry which is preliminary data.</text>
</comment>
<organism evidence="22 23">
    <name type="scientific">Pollutimonas subterranea</name>
    <dbReference type="NCBI Taxonomy" id="2045210"/>
    <lineage>
        <taxon>Bacteria</taxon>
        <taxon>Pseudomonadati</taxon>
        <taxon>Pseudomonadota</taxon>
        <taxon>Betaproteobacteria</taxon>
        <taxon>Burkholderiales</taxon>
        <taxon>Alcaligenaceae</taxon>
        <taxon>Pollutimonas</taxon>
    </lineage>
</organism>
<evidence type="ECO:0000256" key="13">
    <source>
        <dbReference type="ARBA" id="ARBA00038622"/>
    </source>
</evidence>
<evidence type="ECO:0000256" key="9">
    <source>
        <dbReference type="ARBA" id="ARBA00023098"/>
    </source>
</evidence>
<comment type="similarity">
    <text evidence="3">Belongs to the short-chain dehydrogenases/reductases (SDR) family.</text>
</comment>